<dbReference type="Gene3D" id="3.40.50.10490">
    <property type="entry name" value="Glucose-6-phosphate isomerase like protein, domain 1"/>
    <property type="match status" value="2"/>
</dbReference>
<dbReference type="EMBL" id="CP060636">
    <property type="protein sequence ID" value="QNM13308.1"/>
    <property type="molecule type" value="Genomic_DNA"/>
</dbReference>
<accession>A0A7G9GR76</accession>
<organism evidence="2 3">
    <name type="scientific">[Eubacterium] hominis</name>
    <dbReference type="NCBI Taxonomy" id="2764325"/>
    <lineage>
        <taxon>Bacteria</taxon>
        <taxon>Bacillati</taxon>
        <taxon>Bacillota</taxon>
        <taxon>Erysipelotrichia</taxon>
        <taxon>Erysipelotrichales</taxon>
        <taxon>Erysipelotrichaceae</taxon>
        <taxon>Amedibacillus</taxon>
    </lineage>
</organism>
<dbReference type="KEGG" id="ehn:H9Q80_04985"/>
<dbReference type="SUPFAM" id="SSF53697">
    <property type="entry name" value="SIS domain"/>
    <property type="match status" value="1"/>
</dbReference>
<dbReference type="Pfam" id="PF01380">
    <property type="entry name" value="SIS"/>
    <property type="match status" value="1"/>
</dbReference>
<dbReference type="PANTHER" id="PTHR10937">
    <property type="entry name" value="GLUCOSAMINE--FRUCTOSE-6-PHOSPHATE AMINOTRANSFERASE, ISOMERIZING"/>
    <property type="match status" value="1"/>
</dbReference>
<dbReference type="InterPro" id="IPR001347">
    <property type="entry name" value="SIS_dom"/>
</dbReference>
<reference evidence="2 3" key="1">
    <citation type="submission" date="2020-08" db="EMBL/GenBank/DDBJ databases">
        <authorList>
            <person name="Liu C."/>
            <person name="Sun Q."/>
        </authorList>
    </citation>
    <scope>NUCLEOTIDE SEQUENCE [LARGE SCALE GENOMIC DNA]</scope>
    <source>
        <strain evidence="2 3">NSJ-61</strain>
    </source>
</reference>
<dbReference type="AlphaFoldDB" id="A0A7G9GR76"/>
<feature type="domain" description="SIS" evidence="1">
    <location>
        <begin position="30"/>
        <end position="163"/>
    </location>
</feature>
<evidence type="ECO:0000313" key="3">
    <source>
        <dbReference type="Proteomes" id="UP000515856"/>
    </source>
</evidence>
<dbReference type="GO" id="GO:0006047">
    <property type="term" value="P:UDP-N-acetylglucosamine metabolic process"/>
    <property type="evidence" value="ECO:0007669"/>
    <property type="project" value="TreeGrafter"/>
</dbReference>
<dbReference type="PIRSF" id="PIRSF009290">
    <property type="entry name" value="FrlB"/>
    <property type="match status" value="1"/>
</dbReference>
<protein>
    <submittedName>
        <fullName evidence="2">SIS domain-containing protein</fullName>
    </submittedName>
</protein>
<gene>
    <name evidence="2" type="ORF">H9Q80_04985</name>
</gene>
<dbReference type="PANTHER" id="PTHR10937:SF14">
    <property type="entry name" value="FRUCTOSELYSINE 6-PHOSPHATE DEGLYCASE"/>
    <property type="match status" value="1"/>
</dbReference>
<name>A0A7G9GR76_9FIRM</name>
<dbReference type="GO" id="GO:0006002">
    <property type="term" value="P:fructose 6-phosphate metabolic process"/>
    <property type="evidence" value="ECO:0007669"/>
    <property type="project" value="TreeGrafter"/>
</dbReference>
<proteinExistence type="predicted"/>
<evidence type="ECO:0000259" key="1">
    <source>
        <dbReference type="PROSITE" id="PS51464"/>
    </source>
</evidence>
<dbReference type="InterPro" id="IPR035488">
    <property type="entry name" value="FrlB_SIS"/>
</dbReference>
<dbReference type="GO" id="GO:0097367">
    <property type="term" value="F:carbohydrate derivative binding"/>
    <property type="evidence" value="ECO:0007669"/>
    <property type="project" value="InterPro"/>
</dbReference>
<dbReference type="Proteomes" id="UP000515856">
    <property type="component" value="Chromosome"/>
</dbReference>
<dbReference type="InterPro" id="IPR024713">
    <property type="entry name" value="Fructosamine_deglycase_FrlB"/>
</dbReference>
<dbReference type="RefSeq" id="WP_117536448.1">
    <property type="nucleotide sequence ID" value="NZ_CP060636.1"/>
</dbReference>
<keyword evidence="3" id="KW-1185">Reference proteome</keyword>
<evidence type="ECO:0000313" key="2">
    <source>
        <dbReference type="EMBL" id="QNM13308.1"/>
    </source>
</evidence>
<dbReference type="InterPro" id="IPR046348">
    <property type="entry name" value="SIS_dom_sf"/>
</dbReference>
<dbReference type="GO" id="GO:0006487">
    <property type="term" value="P:protein N-linked glycosylation"/>
    <property type="evidence" value="ECO:0007669"/>
    <property type="project" value="TreeGrafter"/>
</dbReference>
<sequence length="339" mass="38773">MKTLLKFNEEEYKESAKAIRSARKIAEEAADKVCEEGFSNIFFTAVGGSLSPMMAITEFAKELTSLPIYVEQAAELLTCGNQRLNKNSVVITLSKSGDTKESVAIANYCKEQGIRVICCTGNENSPLAKASTYQVPMKHKNGVEYEYMLLYWLFFRILHNKGEFENYEAFADGLSKLPENLMKVKEQFDPKAEKIAKEHFDAPIQYWIAGNEMWGEAYLFSMCILEEMQWIKTKSVTSAEFFHGTLELIEPGISVFMIKGEGKGRVLDERAQKFLEAHTDKLVVIDTAEYALDDMSKEFRWIVAPLVCSTCLVDRLAAHLESYTGHNLDYRRYYRQFEY</sequence>
<dbReference type="GO" id="GO:0004360">
    <property type="term" value="F:glutamine-fructose-6-phosphate transaminase (isomerizing) activity"/>
    <property type="evidence" value="ECO:0007669"/>
    <property type="project" value="TreeGrafter"/>
</dbReference>
<dbReference type="PROSITE" id="PS51464">
    <property type="entry name" value="SIS"/>
    <property type="match status" value="1"/>
</dbReference>
<dbReference type="CDD" id="cd05710">
    <property type="entry name" value="SIS_1"/>
    <property type="match status" value="1"/>
</dbReference>